<name>A0A438FJZ8_VITVI</name>
<comment type="caution">
    <text evidence="2">The sequence shown here is derived from an EMBL/GenBank/DDBJ whole genome shotgun (WGS) entry which is preliminary data.</text>
</comment>
<dbReference type="EMBL" id="QGNW01000864">
    <property type="protein sequence ID" value="RVW60319.1"/>
    <property type="molecule type" value="Genomic_DNA"/>
</dbReference>
<dbReference type="PANTHER" id="PTHR37984">
    <property type="entry name" value="PROTEIN CBG26694"/>
    <property type="match status" value="1"/>
</dbReference>
<protein>
    <submittedName>
        <fullName evidence="2">Ran-binding protein 1-like a</fullName>
    </submittedName>
</protein>
<feature type="domain" description="RanBD1" evidence="1">
    <location>
        <begin position="24"/>
        <end position="66"/>
    </location>
</feature>
<proteinExistence type="predicted"/>
<dbReference type="InterPro" id="IPR000156">
    <property type="entry name" value="Ran_bind_dom"/>
</dbReference>
<organism evidence="2 3">
    <name type="scientific">Vitis vinifera</name>
    <name type="common">Grape</name>
    <dbReference type="NCBI Taxonomy" id="29760"/>
    <lineage>
        <taxon>Eukaryota</taxon>
        <taxon>Viridiplantae</taxon>
        <taxon>Streptophyta</taxon>
        <taxon>Embryophyta</taxon>
        <taxon>Tracheophyta</taxon>
        <taxon>Spermatophyta</taxon>
        <taxon>Magnoliopsida</taxon>
        <taxon>eudicotyledons</taxon>
        <taxon>Gunneridae</taxon>
        <taxon>Pentapetalae</taxon>
        <taxon>rosids</taxon>
        <taxon>Vitales</taxon>
        <taxon>Vitaceae</taxon>
        <taxon>Viteae</taxon>
        <taxon>Vitis</taxon>
    </lineage>
</organism>
<dbReference type="GO" id="GO:0003676">
    <property type="term" value="F:nucleic acid binding"/>
    <property type="evidence" value="ECO:0007669"/>
    <property type="project" value="InterPro"/>
</dbReference>
<dbReference type="AlphaFoldDB" id="A0A438FJZ8"/>
<evidence type="ECO:0000313" key="3">
    <source>
        <dbReference type="Proteomes" id="UP000288805"/>
    </source>
</evidence>
<sequence length="991" mass="113282">MQCTVVHLLEWQAVDKELRKLKKEVTPIINLEEFAVTTDEEDEDTILDLKVKLYRFNKEENQWKEEKEIERVGSNDGLYDVWEHSEGSRYTDADWSPIFEDLYSPDLGDDHLAWKRPVSLEACRGLRTTRGSIDMFNLGLTSWIKVRGRLIRVSDQLDQTYMDSQVVTVDQFDAATTSIQEAITSLGQRMDGQQAQQVPVQESVQYDPTIPPLLPPSQQLHMTLRYHHLPYLVRQFHSLHHLLYRVRLSGQSVDQVQDARDREIHRDWMPPHSFETIQYYDEGPRRQELTTHSIMFDIGRHSFQAYGSYIPALDLKVCFCYTGMPLNQALRKLIEAGLLTALAPRPLPQPILPQLRMDLHFPYPTDGIHFIDLVELDDHIHMLSWDEPVVEPIVVNGIYKVGGVTFSPWMPTSFRLVLDVTSVQSTTVEPLTFPCYNVQTPVVRQQPPTTARPLEGVASHEEVRREDDDILRQLQSTQTRISIRSLLASSITHRDALIRALSQIKIETTTLNVCPLATAIALGYVPLDFGPSTQTVLRIPTSFNLLLGRPWIRKAEEARLQRLIHPLQLSNGASSTSASTLAASSSPDRMSLMTLYFPDEVDEHGTFAEIGDMVDGVVPHNGYINEMLVAKEIQTAPALEFSEDDIVVDDLFEGIVSPRVSPATKDTKVVDFGIVDQLRECRTCQALIHLSSNIACHFCPMLDRLMVEYLEWLANVVPVSKKDEKFEECMSYLSESSDHPLHDMMHQDVEKCTFGVTSRKLLGYMVSERGIEADLDKIRVILDMPTPMTEREIRDFLSILQNLSERALLQITYPHYGFRFRVIDDDFLDKDVAAMTSLLDDQLMDVTIVLRSRLYRSSDERDMSRVPDSWEPYSRTPFRVTCTDFPMAIFSMGYRHYGKILPKFSSGHEFILVTIDYFTKCVEAASYTRLTSSRVASFIKSHIICRHGVPHELISDKEYISRSHTLLLVVWYGAVLPVEIEMGSLRVALEQ</sequence>
<dbReference type="Gene3D" id="3.30.420.10">
    <property type="entry name" value="Ribonuclease H-like superfamily/Ribonuclease H"/>
    <property type="match status" value="1"/>
</dbReference>
<dbReference type="SUPFAM" id="SSF53098">
    <property type="entry name" value="Ribonuclease H-like"/>
    <property type="match status" value="1"/>
</dbReference>
<evidence type="ECO:0000259" key="1">
    <source>
        <dbReference type="PROSITE" id="PS50196"/>
    </source>
</evidence>
<dbReference type="SUPFAM" id="SSF56672">
    <property type="entry name" value="DNA/RNA polymerases"/>
    <property type="match status" value="1"/>
</dbReference>
<dbReference type="PROSITE" id="PS50196">
    <property type="entry name" value="RANBD1"/>
    <property type="match status" value="1"/>
</dbReference>
<gene>
    <name evidence="2" type="primary">RANBP1A</name>
    <name evidence="2" type="ORF">CK203_084106</name>
</gene>
<dbReference type="InterPro" id="IPR012337">
    <property type="entry name" value="RNaseH-like_sf"/>
</dbReference>
<reference evidence="2 3" key="1">
    <citation type="journal article" date="2018" name="PLoS Genet.">
        <title>Population sequencing reveals clonal diversity and ancestral inbreeding in the grapevine cultivar Chardonnay.</title>
        <authorList>
            <person name="Roach M.J."/>
            <person name="Johnson D.L."/>
            <person name="Bohlmann J."/>
            <person name="van Vuuren H.J."/>
            <person name="Jones S.J."/>
            <person name="Pretorius I.S."/>
            <person name="Schmidt S.A."/>
            <person name="Borneman A.R."/>
        </authorList>
    </citation>
    <scope>NUCLEOTIDE SEQUENCE [LARGE SCALE GENOMIC DNA]</scope>
    <source>
        <strain evidence="3">cv. Chardonnay</strain>
        <tissue evidence="2">Leaf</tissue>
    </source>
</reference>
<dbReference type="InterPro" id="IPR050951">
    <property type="entry name" value="Retrovirus_Pol_polyprotein"/>
</dbReference>
<dbReference type="PANTHER" id="PTHR37984:SF5">
    <property type="entry name" value="PROTEIN NYNRIN-LIKE"/>
    <property type="match status" value="1"/>
</dbReference>
<dbReference type="Gene3D" id="2.30.29.30">
    <property type="entry name" value="Pleckstrin-homology domain (PH domain)/Phosphotyrosine-binding domain (PTB)"/>
    <property type="match status" value="1"/>
</dbReference>
<evidence type="ECO:0000313" key="2">
    <source>
        <dbReference type="EMBL" id="RVW60319.1"/>
    </source>
</evidence>
<dbReference type="InterPro" id="IPR011993">
    <property type="entry name" value="PH-like_dom_sf"/>
</dbReference>
<dbReference type="SUPFAM" id="SSF50729">
    <property type="entry name" value="PH domain-like"/>
    <property type="match status" value="1"/>
</dbReference>
<dbReference type="InterPro" id="IPR036397">
    <property type="entry name" value="RNaseH_sf"/>
</dbReference>
<dbReference type="InterPro" id="IPR043502">
    <property type="entry name" value="DNA/RNA_pol_sf"/>
</dbReference>
<dbReference type="Proteomes" id="UP000288805">
    <property type="component" value="Unassembled WGS sequence"/>
</dbReference>
<accession>A0A438FJZ8</accession>